<evidence type="ECO:0000256" key="5">
    <source>
        <dbReference type="ARBA" id="ARBA00022723"/>
    </source>
</evidence>
<keyword evidence="4 12" id="KW-0436">Ligase</keyword>
<keyword evidence="5 12" id="KW-0479">Metal-binding</keyword>
<comment type="similarity">
    <text evidence="2 12">Belongs to the class-II aminoacyl-tRNA synthetase family.</text>
</comment>
<comment type="subunit">
    <text evidence="12">Homodimer.</text>
</comment>
<name>A0A1M6FIK1_9FLAO</name>
<dbReference type="Pfam" id="PF00152">
    <property type="entry name" value="tRNA-synt_2"/>
    <property type="match status" value="1"/>
</dbReference>
<dbReference type="GO" id="GO:0005524">
    <property type="term" value="F:ATP binding"/>
    <property type="evidence" value="ECO:0007669"/>
    <property type="project" value="UniProtKB-UniRule"/>
</dbReference>
<dbReference type="PROSITE" id="PS50862">
    <property type="entry name" value="AA_TRNA_LIGASE_II"/>
    <property type="match status" value="1"/>
</dbReference>
<dbReference type="CDD" id="cd00775">
    <property type="entry name" value="LysRS_core"/>
    <property type="match status" value="1"/>
</dbReference>
<dbReference type="NCBIfam" id="TIGR00499">
    <property type="entry name" value="lysS_bact"/>
    <property type="match status" value="1"/>
</dbReference>
<dbReference type="InterPro" id="IPR045864">
    <property type="entry name" value="aa-tRNA-synth_II/BPL/LPL"/>
</dbReference>
<feature type="binding site" evidence="12">
    <location>
        <position position="415"/>
    </location>
    <ligand>
        <name>Mg(2+)</name>
        <dbReference type="ChEBI" id="CHEBI:18420"/>
        <label>2</label>
    </ligand>
</feature>
<dbReference type="SUPFAM" id="SSF50249">
    <property type="entry name" value="Nucleic acid-binding proteins"/>
    <property type="match status" value="1"/>
</dbReference>
<dbReference type="Gene3D" id="3.30.930.10">
    <property type="entry name" value="Bira Bifunctional Protein, Domain 2"/>
    <property type="match status" value="1"/>
</dbReference>
<evidence type="ECO:0000313" key="15">
    <source>
        <dbReference type="EMBL" id="SHI97530.1"/>
    </source>
</evidence>
<dbReference type="PANTHER" id="PTHR42918:SF15">
    <property type="entry name" value="LYSINE--TRNA LIGASE, CHLOROPLASTIC_MITOCHONDRIAL"/>
    <property type="match status" value="1"/>
</dbReference>
<organism evidence="15 16">
    <name type="scientific">Algibacter luteus</name>
    <dbReference type="NCBI Taxonomy" id="1178825"/>
    <lineage>
        <taxon>Bacteria</taxon>
        <taxon>Pseudomonadati</taxon>
        <taxon>Bacteroidota</taxon>
        <taxon>Flavobacteriia</taxon>
        <taxon>Flavobacteriales</taxon>
        <taxon>Flavobacteriaceae</taxon>
        <taxon>Algibacter</taxon>
    </lineage>
</organism>
<dbReference type="InterPro" id="IPR002313">
    <property type="entry name" value="Lys-tRNA-ligase_II"/>
</dbReference>
<proteinExistence type="inferred from homology"/>
<dbReference type="InterPro" id="IPR006195">
    <property type="entry name" value="aa-tRNA-synth_II"/>
</dbReference>
<dbReference type="InterPro" id="IPR018149">
    <property type="entry name" value="Lys-tRNA-synth_II_C"/>
</dbReference>
<evidence type="ECO:0000256" key="4">
    <source>
        <dbReference type="ARBA" id="ARBA00022598"/>
    </source>
</evidence>
<keyword evidence="7 12" id="KW-0067">ATP-binding</keyword>
<sequence>MSQLSEQELVRREKLAKLRELGINPYPADLYPVKNTSKSIKANFEEGKQVNIAGRLMSRRIQGNASFAELQDADGRIQVYFNRDEICTGNDKSKYNDVYKKLLDIGDFIGVEGELFLTKVGEKTVKVKNFTLLSKALKPLPLPRTDAEGKVHDAFTDPEQRYRQRYADLVVNPQVKDVFVKRTKLFNAMRSFFNDAGYFEVETPVLQPIPGGAAARPFVTHHNALDIPLYMRIANELYLKRLIVGGFDGVYEFSKNFRNEGMDRTHNPEFTAMEIYVAYKDYNWMMDFCERLLEHCAMTVNGSTKATFGSNEIDFKAPYARVTMADSIKHFTGFDITGKSEDEIKQAAKDMGIEVDDTMGKGKLIDEIFGEKCEGNYIQPTFITDYPKEMSPLCKEHRDNPELTERFELMVCGKEIANAYSELNDPIDQRERFEHQLKLAAKGDDEATEFIDYDFLRALEYGMPPTSGMGIGMDRLIMFLTNNQSIQEVLFFPQMRPEKKAVAISDDAKAVLEILKKAETIDLVALKGKSGLSNKKWDKSIKELTKNNLAKVEKTDEGLFVNLV</sequence>
<dbReference type="SUPFAM" id="SSF55681">
    <property type="entry name" value="Class II aaRS and biotin synthetases"/>
    <property type="match status" value="1"/>
</dbReference>
<evidence type="ECO:0000256" key="9">
    <source>
        <dbReference type="ARBA" id="ARBA00022917"/>
    </source>
</evidence>
<dbReference type="STRING" id="1178825.SAMN05216261_2414"/>
<dbReference type="FunFam" id="2.40.50.140:FF:000024">
    <property type="entry name" value="Lysine--tRNA ligase"/>
    <property type="match status" value="1"/>
</dbReference>
<dbReference type="GO" id="GO:0006430">
    <property type="term" value="P:lysyl-tRNA aminoacylation"/>
    <property type="evidence" value="ECO:0007669"/>
    <property type="project" value="UniProtKB-UniRule"/>
</dbReference>
<evidence type="ECO:0000256" key="2">
    <source>
        <dbReference type="ARBA" id="ARBA00008226"/>
    </source>
</evidence>
<dbReference type="NCBIfam" id="NF001756">
    <property type="entry name" value="PRK00484.1"/>
    <property type="match status" value="1"/>
</dbReference>
<dbReference type="GO" id="GO:0000049">
    <property type="term" value="F:tRNA binding"/>
    <property type="evidence" value="ECO:0007669"/>
    <property type="project" value="TreeGrafter"/>
</dbReference>
<feature type="binding site" evidence="12">
    <location>
        <position position="408"/>
    </location>
    <ligand>
        <name>Mg(2+)</name>
        <dbReference type="ChEBI" id="CHEBI:18420"/>
        <label>1</label>
    </ligand>
</feature>
<evidence type="ECO:0000259" key="14">
    <source>
        <dbReference type="PROSITE" id="PS50862"/>
    </source>
</evidence>
<evidence type="ECO:0000256" key="12">
    <source>
        <dbReference type="HAMAP-Rule" id="MF_00252"/>
    </source>
</evidence>
<dbReference type="EC" id="6.1.1.6" evidence="12"/>
<dbReference type="eggNOG" id="COG1190">
    <property type="taxonomic scope" value="Bacteria"/>
</dbReference>
<evidence type="ECO:0000256" key="13">
    <source>
        <dbReference type="RuleBase" id="RU000336"/>
    </source>
</evidence>
<dbReference type="HAMAP" id="MF_00252">
    <property type="entry name" value="Lys_tRNA_synth_class2"/>
    <property type="match status" value="1"/>
</dbReference>
<dbReference type="RefSeq" id="WP_019388283.1">
    <property type="nucleotide sequence ID" value="NZ_ALIH01000011.1"/>
</dbReference>
<comment type="subcellular location">
    <subcellularLocation>
        <location evidence="1 12">Cytoplasm</location>
    </subcellularLocation>
</comment>
<evidence type="ECO:0000256" key="1">
    <source>
        <dbReference type="ARBA" id="ARBA00004496"/>
    </source>
</evidence>
<dbReference type="GO" id="GO:0000287">
    <property type="term" value="F:magnesium ion binding"/>
    <property type="evidence" value="ECO:0007669"/>
    <property type="project" value="UniProtKB-UniRule"/>
</dbReference>
<dbReference type="Pfam" id="PF01336">
    <property type="entry name" value="tRNA_anti-codon"/>
    <property type="match status" value="1"/>
</dbReference>
<keyword evidence="6 12" id="KW-0547">Nucleotide-binding</keyword>
<evidence type="ECO:0000256" key="11">
    <source>
        <dbReference type="ARBA" id="ARBA00048573"/>
    </source>
</evidence>
<dbReference type="EMBL" id="FQYK01000005">
    <property type="protein sequence ID" value="SHI97530.1"/>
    <property type="molecule type" value="Genomic_DNA"/>
</dbReference>
<dbReference type="AlphaFoldDB" id="A0A1M6FIK1"/>
<dbReference type="CDD" id="cd04322">
    <property type="entry name" value="LysRS_N"/>
    <property type="match status" value="1"/>
</dbReference>
<comment type="cofactor">
    <cofactor evidence="12 13">
        <name>Mg(2+)</name>
        <dbReference type="ChEBI" id="CHEBI:18420"/>
    </cofactor>
    <text evidence="12 13">Binds 3 Mg(2+) ions per subunit.</text>
</comment>
<dbReference type="InterPro" id="IPR004365">
    <property type="entry name" value="NA-bd_OB_tRNA"/>
</dbReference>
<evidence type="ECO:0000313" key="16">
    <source>
        <dbReference type="Proteomes" id="UP000184396"/>
    </source>
</evidence>
<keyword evidence="8 12" id="KW-0460">Magnesium</keyword>
<feature type="domain" description="Aminoacyl-transfer RNA synthetases class-II family profile" evidence="14">
    <location>
        <begin position="182"/>
        <end position="497"/>
    </location>
</feature>
<evidence type="ECO:0000256" key="3">
    <source>
        <dbReference type="ARBA" id="ARBA00022490"/>
    </source>
</evidence>
<dbReference type="Gene3D" id="2.40.50.140">
    <property type="entry name" value="Nucleic acid-binding proteins"/>
    <property type="match status" value="1"/>
</dbReference>
<dbReference type="InterPro" id="IPR044136">
    <property type="entry name" value="Lys-tRNA-ligase_II_N"/>
</dbReference>
<dbReference type="GO" id="GO:0005829">
    <property type="term" value="C:cytosol"/>
    <property type="evidence" value="ECO:0007669"/>
    <property type="project" value="TreeGrafter"/>
</dbReference>
<dbReference type="InterPro" id="IPR012340">
    <property type="entry name" value="NA-bd_OB-fold"/>
</dbReference>
<dbReference type="PRINTS" id="PR00982">
    <property type="entry name" value="TRNASYNTHLYS"/>
</dbReference>
<dbReference type="Proteomes" id="UP000184396">
    <property type="component" value="Unassembled WGS sequence"/>
</dbReference>
<accession>A0A1M6FIK1</accession>
<dbReference type="InterPro" id="IPR004364">
    <property type="entry name" value="Aa-tRNA-synt_II"/>
</dbReference>
<evidence type="ECO:0000256" key="6">
    <source>
        <dbReference type="ARBA" id="ARBA00022741"/>
    </source>
</evidence>
<evidence type="ECO:0000256" key="10">
    <source>
        <dbReference type="ARBA" id="ARBA00023146"/>
    </source>
</evidence>
<comment type="catalytic activity">
    <reaction evidence="11 12 13">
        <text>tRNA(Lys) + L-lysine + ATP = L-lysyl-tRNA(Lys) + AMP + diphosphate</text>
        <dbReference type="Rhea" id="RHEA:20792"/>
        <dbReference type="Rhea" id="RHEA-COMP:9696"/>
        <dbReference type="Rhea" id="RHEA-COMP:9697"/>
        <dbReference type="ChEBI" id="CHEBI:30616"/>
        <dbReference type="ChEBI" id="CHEBI:32551"/>
        <dbReference type="ChEBI" id="CHEBI:33019"/>
        <dbReference type="ChEBI" id="CHEBI:78442"/>
        <dbReference type="ChEBI" id="CHEBI:78529"/>
        <dbReference type="ChEBI" id="CHEBI:456215"/>
        <dbReference type="EC" id="6.1.1.6"/>
    </reaction>
</comment>
<keyword evidence="9 12" id="KW-0648">Protein biosynthesis</keyword>
<evidence type="ECO:0000256" key="7">
    <source>
        <dbReference type="ARBA" id="ARBA00022840"/>
    </source>
</evidence>
<dbReference type="FunFam" id="3.30.930.10:FF:000238">
    <property type="entry name" value="Lysine--tRNA ligase"/>
    <property type="match status" value="1"/>
</dbReference>
<protein>
    <recommendedName>
        <fullName evidence="12">Lysine--tRNA ligase</fullName>
        <ecNumber evidence="12">6.1.1.6</ecNumber>
    </recommendedName>
    <alternativeName>
        <fullName evidence="12">Lysyl-tRNA synthetase</fullName>
        <shortName evidence="12">LysRS</shortName>
    </alternativeName>
</protein>
<dbReference type="PANTHER" id="PTHR42918">
    <property type="entry name" value="LYSYL-TRNA SYNTHETASE"/>
    <property type="match status" value="1"/>
</dbReference>
<reference evidence="15 16" key="1">
    <citation type="submission" date="2016-11" db="EMBL/GenBank/DDBJ databases">
        <authorList>
            <person name="Jaros S."/>
            <person name="Januszkiewicz K."/>
            <person name="Wedrychowicz H."/>
        </authorList>
    </citation>
    <scope>NUCLEOTIDE SEQUENCE [LARGE SCALE GENOMIC DNA]</scope>
    <source>
        <strain evidence="15 16">CGMCC 1.12213</strain>
    </source>
</reference>
<dbReference type="GO" id="GO:0004824">
    <property type="term" value="F:lysine-tRNA ligase activity"/>
    <property type="evidence" value="ECO:0007669"/>
    <property type="project" value="UniProtKB-UniRule"/>
</dbReference>
<keyword evidence="16" id="KW-1185">Reference proteome</keyword>
<dbReference type="OrthoDB" id="9801152at2"/>
<keyword evidence="10 12" id="KW-0030">Aminoacyl-tRNA synthetase</keyword>
<evidence type="ECO:0000256" key="8">
    <source>
        <dbReference type="ARBA" id="ARBA00022842"/>
    </source>
</evidence>
<feature type="binding site" evidence="12">
    <location>
        <position position="415"/>
    </location>
    <ligand>
        <name>Mg(2+)</name>
        <dbReference type="ChEBI" id="CHEBI:18420"/>
        <label>1</label>
    </ligand>
</feature>
<gene>
    <name evidence="12" type="primary">lysS</name>
    <name evidence="15" type="ORF">SAMN05216261_2414</name>
</gene>
<keyword evidence="3 12" id="KW-0963">Cytoplasm</keyword>